<protein>
    <submittedName>
        <fullName evidence="1">Caudovirales tail fiber assembly protein</fullName>
    </submittedName>
</protein>
<dbReference type="AlphaFoldDB" id="A0A109L076"/>
<dbReference type="Proteomes" id="UP000063434">
    <property type="component" value="Unassembled WGS sequence"/>
</dbReference>
<comment type="caution">
    <text evidence="1">The sequence shown here is derived from an EMBL/GenBank/DDBJ whole genome shotgun (WGS) entry which is preliminary data.</text>
</comment>
<proteinExistence type="predicted"/>
<dbReference type="PATRIC" id="fig|294.195.peg.1900"/>
<dbReference type="Pfam" id="PF02413">
    <property type="entry name" value="Caudo_TAP"/>
    <property type="match status" value="1"/>
</dbReference>
<dbReference type="InterPro" id="IPR003458">
    <property type="entry name" value="Phage_T4_Gp38_tail_assem"/>
</dbReference>
<reference evidence="1 2" key="1">
    <citation type="submission" date="2015-05" db="EMBL/GenBank/DDBJ databases">
        <title>A genomic and transcriptomic approach to investigate the blue pigment phenotype in Pseudomonas fluorescens.</title>
        <authorList>
            <person name="Andreani N.A."/>
            <person name="Cardazzo B."/>
        </authorList>
    </citation>
    <scope>NUCLEOTIDE SEQUENCE [LARGE SCALE GENOMIC DNA]</scope>
    <source>
        <strain evidence="1 2">Ps_40</strain>
    </source>
</reference>
<sequence length="198" mass="22271">MTDSNPPRIYLAHPVTGEYIGEAFADPNPLDPDNWLIPAGAFVEAPPPNKIGFAVINTPDSDRTWSLVQDCRGIVYSKVDGKARQWQELGPLPDDLTAEVCPGPFYVWRKDRWQLDQDAELEALSSQALAERDRLLAAAATRIAPLQDAVDLGDASPEEEIEIEEWKRYRIGLNRIQRQPDFPKIIDWPASPANRNQQ</sequence>
<accession>A0A109L076</accession>
<gene>
    <name evidence="1" type="ORF">PFL603g_01794</name>
</gene>
<evidence type="ECO:0000313" key="2">
    <source>
        <dbReference type="Proteomes" id="UP000063434"/>
    </source>
</evidence>
<dbReference type="RefSeq" id="WP_060765910.1">
    <property type="nucleotide sequence ID" value="NZ_LCYC01000018.1"/>
</dbReference>
<name>A0A109L076_PSEFL</name>
<evidence type="ECO:0000313" key="1">
    <source>
        <dbReference type="EMBL" id="KWV78637.1"/>
    </source>
</evidence>
<dbReference type="EMBL" id="LCYC01000018">
    <property type="protein sequence ID" value="KWV78637.1"/>
    <property type="molecule type" value="Genomic_DNA"/>
</dbReference>
<organism evidence="1 2">
    <name type="scientific">Pseudomonas fluorescens</name>
    <dbReference type="NCBI Taxonomy" id="294"/>
    <lineage>
        <taxon>Bacteria</taxon>
        <taxon>Pseudomonadati</taxon>
        <taxon>Pseudomonadota</taxon>
        <taxon>Gammaproteobacteria</taxon>
        <taxon>Pseudomonadales</taxon>
        <taxon>Pseudomonadaceae</taxon>
        <taxon>Pseudomonas</taxon>
    </lineage>
</organism>